<dbReference type="PANTHER" id="PTHR36222:SF1">
    <property type="entry name" value="SERINE PROTEASE INHIBITOR RV3364C"/>
    <property type="match status" value="1"/>
</dbReference>
<evidence type="ECO:0000259" key="2">
    <source>
        <dbReference type="SMART" id="SM00960"/>
    </source>
</evidence>
<dbReference type="PANTHER" id="PTHR36222">
    <property type="entry name" value="SERINE PROTEASE INHIBITOR RV3364C"/>
    <property type="match status" value="1"/>
</dbReference>
<gene>
    <name evidence="3" type="ORF">SAMN05216267_102014</name>
</gene>
<feature type="region of interest" description="Disordered" evidence="1">
    <location>
        <begin position="129"/>
        <end position="154"/>
    </location>
</feature>
<sequence>MIGDKDKYSWMLQGVVDDTPHARHLVLLSADGVAQGASHGLDERPLKAIAATVAGLQSLSRATGLIVGPQTTHEWKQTLIEFDHGLVFVVAAGKGSYLAAAAGPDVDMQQISFNMQQLVTRLGRELTAPARTEASPRRSAASGPASGQPPRPARVVPILNDMLASVPKATRAILVQPDGMPGGASEGMSADIADLFAAAMHGLQGLSKSTGPFAGLHGSPQLRQTVVEFSHGWLVSISTQDGGSLAAMAEPDGDIGELAGRMQDLVLSSLRPAAQMARNA</sequence>
<dbReference type="SUPFAM" id="SSF103196">
    <property type="entry name" value="Roadblock/LC7 domain"/>
    <property type="match status" value="2"/>
</dbReference>
<dbReference type="EMBL" id="FODD01000020">
    <property type="protein sequence ID" value="SEO21228.1"/>
    <property type="molecule type" value="Genomic_DNA"/>
</dbReference>
<evidence type="ECO:0000256" key="1">
    <source>
        <dbReference type="SAM" id="MobiDB-lite"/>
    </source>
</evidence>
<evidence type="ECO:0000313" key="4">
    <source>
        <dbReference type="Proteomes" id="UP000181951"/>
    </source>
</evidence>
<proteinExistence type="predicted"/>
<dbReference type="Proteomes" id="UP000181951">
    <property type="component" value="Unassembled WGS sequence"/>
</dbReference>
<protein>
    <submittedName>
        <fullName evidence="3">Predicted regulator of Ras-like GTPase activity, Roadblock/LC7/MglB family</fullName>
    </submittedName>
</protein>
<dbReference type="InterPro" id="IPR004942">
    <property type="entry name" value="Roadblock/LAMTOR2_dom"/>
</dbReference>
<dbReference type="SMART" id="SM00960">
    <property type="entry name" value="Robl_LC7"/>
    <property type="match status" value="2"/>
</dbReference>
<accession>A0A1H8MVF0</accession>
<dbReference type="Gene3D" id="3.30.450.30">
    <property type="entry name" value="Dynein light chain 2a, cytoplasmic"/>
    <property type="match status" value="2"/>
</dbReference>
<organism evidence="3 4">
    <name type="scientific">Actinacidiphila rubida</name>
    <dbReference type="NCBI Taxonomy" id="310780"/>
    <lineage>
        <taxon>Bacteria</taxon>
        <taxon>Bacillati</taxon>
        <taxon>Actinomycetota</taxon>
        <taxon>Actinomycetes</taxon>
        <taxon>Kitasatosporales</taxon>
        <taxon>Streptomycetaceae</taxon>
        <taxon>Actinacidiphila</taxon>
    </lineage>
</organism>
<evidence type="ECO:0000313" key="3">
    <source>
        <dbReference type="EMBL" id="SEO21228.1"/>
    </source>
</evidence>
<feature type="domain" description="Roadblock/LAMTOR2" evidence="2">
    <location>
        <begin position="156"/>
        <end position="249"/>
    </location>
</feature>
<dbReference type="OrthoDB" id="4568655at2"/>
<dbReference type="Pfam" id="PF03259">
    <property type="entry name" value="Robl_LC7"/>
    <property type="match status" value="2"/>
</dbReference>
<dbReference type="AlphaFoldDB" id="A0A1H8MVF0"/>
<feature type="domain" description="Roadblock/LAMTOR2" evidence="2">
    <location>
        <begin position="9"/>
        <end position="102"/>
    </location>
</feature>
<keyword evidence="4" id="KW-1185">Reference proteome</keyword>
<name>A0A1H8MVF0_9ACTN</name>
<reference evidence="3 4" key="1">
    <citation type="submission" date="2016-10" db="EMBL/GenBank/DDBJ databases">
        <authorList>
            <person name="de Groot N.N."/>
        </authorList>
    </citation>
    <scope>NUCLEOTIDE SEQUENCE [LARGE SCALE GENOMIC DNA]</scope>
    <source>
        <strain evidence="3 4">CGMCC 4.2026</strain>
    </source>
</reference>
<dbReference type="InterPro" id="IPR053141">
    <property type="entry name" value="Mycobact_SerProt_Inhib_Rv3364c"/>
</dbReference>
<dbReference type="STRING" id="310780.SAMN05216267_102014"/>
<dbReference type="RefSeq" id="WP_079176126.1">
    <property type="nucleotide sequence ID" value="NZ_FODD01000020.1"/>
</dbReference>
<feature type="compositionally biased region" description="Low complexity" evidence="1">
    <location>
        <begin position="137"/>
        <end position="146"/>
    </location>
</feature>